<feature type="transmembrane region" description="Helical" evidence="6">
    <location>
        <begin position="423"/>
        <end position="444"/>
    </location>
</feature>
<dbReference type="RefSeq" id="WP_121130830.1">
    <property type="nucleotide sequence ID" value="NZ_JBHUFK010000062.1"/>
</dbReference>
<comment type="caution">
    <text evidence="8">The sequence shown here is derived from an EMBL/GenBank/DDBJ whole genome shotgun (WGS) entry which is preliminary data.</text>
</comment>
<evidence type="ECO:0000256" key="2">
    <source>
        <dbReference type="ARBA" id="ARBA00022448"/>
    </source>
</evidence>
<dbReference type="InterPro" id="IPR020846">
    <property type="entry name" value="MFS_dom"/>
</dbReference>
<evidence type="ECO:0000256" key="1">
    <source>
        <dbReference type="ARBA" id="ARBA00004651"/>
    </source>
</evidence>
<keyword evidence="2" id="KW-0813">Transport</keyword>
<dbReference type="Gene3D" id="1.20.1250.20">
    <property type="entry name" value="MFS general substrate transporter like domains"/>
    <property type="match status" value="1"/>
</dbReference>
<evidence type="ECO:0000259" key="7">
    <source>
        <dbReference type="PROSITE" id="PS50850"/>
    </source>
</evidence>
<feature type="transmembrane region" description="Helical" evidence="6">
    <location>
        <begin position="46"/>
        <end position="66"/>
    </location>
</feature>
<reference evidence="8 9" key="1">
    <citation type="journal article" date="2015" name="Antonie Van Leeuwenhoek">
        <title>Oceanobacillus bengalensis sp. nov., a bacterium isolated from seawater of the Bay of Bengal.</title>
        <authorList>
            <person name="Yongchang O."/>
            <person name="Xiang W."/>
            <person name="Wang G."/>
        </authorList>
    </citation>
    <scope>NUCLEOTIDE SEQUENCE [LARGE SCALE GENOMIC DNA]</scope>
    <source>
        <strain evidence="8 9">MCCC 1K00260</strain>
    </source>
</reference>
<feature type="transmembrane region" description="Helical" evidence="6">
    <location>
        <begin position="12"/>
        <end position="34"/>
    </location>
</feature>
<evidence type="ECO:0000313" key="9">
    <source>
        <dbReference type="Proteomes" id="UP000281813"/>
    </source>
</evidence>
<feature type="transmembrane region" description="Helical" evidence="6">
    <location>
        <begin position="303"/>
        <end position="324"/>
    </location>
</feature>
<dbReference type="AlphaFoldDB" id="A0A494Z0Q9"/>
<feature type="transmembrane region" description="Helical" evidence="6">
    <location>
        <begin position="107"/>
        <end position="125"/>
    </location>
</feature>
<dbReference type="PRINTS" id="PR01036">
    <property type="entry name" value="TCRTETB"/>
</dbReference>
<comment type="subcellular location">
    <subcellularLocation>
        <location evidence="1">Cell membrane</location>
        <topology evidence="1">Multi-pass membrane protein</topology>
    </subcellularLocation>
</comment>
<protein>
    <submittedName>
        <fullName evidence="8">MFS transporter</fullName>
    </submittedName>
</protein>
<keyword evidence="5 6" id="KW-0472">Membrane</keyword>
<dbReference type="GO" id="GO:0005886">
    <property type="term" value="C:plasma membrane"/>
    <property type="evidence" value="ECO:0007669"/>
    <property type="project" value="UniProtKB-SubCell"/>
</dbReference>
<feature type="transmembrane region" description="Helical" evidence="6">
    <location>
        <begin position="224"/>
        <end position="245"/>
    </location>
</feature>
<dbReference type="PANTHER" id="PTHR23501">
    <property type="entry name" value="MAJOR FACILITATOR SUPERFAMILY"/>
    <property type="match status" value="1"/>
</dbReference>
<feature type="transmembrane region" description="Helical" evidence="6">
    <location>
        <begin position="266"/>
        <end position="291"/>
    </location>
</feature>
<dbReference type="Pfam" id="PF07690">
    <property type="entry name" value="MFS_1"/>
    <property type="match status" value="1"/>
</dbReference>
<evidence type="ECO:0000256" key="4">
    <source>
        <dbReference type="ARBA" id="ARBA00022989"/>
    </source>
</evidence>
<keyword evidence="3 6" id="KW-0812">Transmembrane</keyword>
<gene>
    <name evidence="8" type="ORF">D8M05_08905</name>
</gene>
<feature type="transmembrane region" description="Helical" evidence="6">
    <location>
        <begin position="137"/>
        <end position="159"/>
    </location>
</feature>
<feature type="domain" description="Major facilitator superfamily (MFS) profile" evidence="7">
    <location>
        <begin position="12"/>
        <end position="449"/>
    </location>
</feature>
<dbReference type="OrthoDB" id="212436at2"/>
<keyword evidence="9" id="KW-1185">Reference proteome</keyword>
<dbReference type="InterPro" id="IPR011701">
    <property type="entry name" value="MFS"/>
</dbReference>
<feature type="transmembrane region" description="Helical" evidence="6">
    <location>
        <begin position="393"/>
        <end position="417"/>
    </location>
</feature>
<feature type="transmembrane region" description="Helical" evidence="6">
    <location>
        <begin position="197"/>
        <end position="218"/>
    </location>
</feature>
<evidence type="ECO:0000313" key="8">
    <source>
        <dbReference type="EMBL" id="RKQ15868.1"/>
    </source>
</evidence>
<dbReference type="Proteomes" id="UP000281813">
    <property type="component" value="Unassembled WGS sequence"/>
</dbReference>
<dbReference type="PROSITE" id="PS50850">
    <property type="entry name" value="MFS"/>
    <property type="match status" value="1"/>
</dbReference>
<evidence type="ECO:0000256" key="5">
    <source>
        <dbReference type="ARBA" id="ARBA00023136"/>
    </source>
</evidence>
<dbReference type="PANTHER" id="PTHR23501:SF190">
    <property type="entry name" value="MAJOR FACILITATOR SUPERFAMILY MFS_1"/>
    <property type="match status" value="1"/>
</dbReference>
<feature type="transmembrane region" description="Helical" evidence="6">
    <location>
        <begin position="331"/>
        <end position="352"/>
    </location>
</feature>
<organism evidence="8 9">
    <name type="scientific">Oceanobacillus bengalensis</name>
    <dbReference type="NCBI Taxonomy" id="1435466"/>
    <lineage>
        <taxon>Bacteria</taxon>
        <taxon>Bacillati</taxon>
        <taxon>Bacillota</taxon>
        <taxon>Bacilli</taxon>
        <taxon>Bacillales</taxon>
        <taxon>Bacillaceae</taxon>
        <taxon>Oceanobacillus</taxon>
    </lineage>
</organism>
<evidence type="ECO:0000256" key="3">
    <source>
        <dbReference type="ARBA" id="ARBA00022692"/>
    </source>
</evidence>
<dbReference type="GO" id="GO:0022857">
    <property type="term" value="F:transmembrane transporter activity"/>
    <property type="evidence" value="ECO:0007669"/>
    <property type="project" value="InterPro"/>
</dbReference>
<dbReference type="SUPFAM" id="SSF103473">
    <property type="entry name" value="MFS general substrate transporter"/>
    <property type="match status" value="1"/>
</dbReference>
<evidence type="ECO:0000256" key="6">
    <source>
        <dbReference type="SAM" id="Phobius"/>
    </source>
</evidence>
<dbReference type="InterPro" id="IPR036259">
    <property type="entry name" value="MFS_trans_sf"/>
</dbReference>
<feature type="transmembrane region" description="Helical" evidence="6">
    <location>
        <begin position="358"/>
        <end position="381"/>
    </location>
</feature>
<dbReference type="CDD" id="cd17321">
    <property type="entry name" value="MFS_MMR_MDR_like"/>
    <property type="match status" value="1"/>
</dbReference>
<feature type="transmembrane region" description="Helical" evidence="6">
    <location>
        <begin position="165"/>
        <end position="185"/>
    </location>
</feature>
<name>A0A494Z0Q9_9BACI</name>
<dbReference type="EMBL" id="RBZO01000011">
    <property type="protein sequence ID" value="RKQ15868.1"/>
    <property type="molecule type" value="Genomic_DNA"/>
</dbReference>
<proteinExistence type="predicted"/>
<feature type="transmembrane region" description="Helical" evidence="6">
    <location>
        <begin position="78"/>
        <end position="101"/>
    </location>
</feature>
<keyword evidence="4 6" id="KW-1133">Transmembrane helix</keyword>
<dbReference type="Gene3D" id="1.20.1720.10">
    <property type="entry name" value="Multidrug resistance protein D"/>
    <property type="match status" value="1"/>
</dbReference>
<sequence>MTTNRSASPKWAITLFTMGVFMAGLDNGIISTALTTISDSFHVSAAWGAWTVTLYTLGIAISTPVIGKLSDRYGRKRLFIIEIALFGIGSVLVALSPNFIFLLVARFIQALGGGGIFIIGSSYILSTLPKESQGKALGMLGGMHGLSAVIGPNLGAVILGLTGSWQWMFLINIPIAIFLIIFGFLKLEETKAGTEKPLDITGTLLLSISILSFMYGITQLDSDSFVHSLLFIIVGLILFTLFIIHEKRVEKGDGDPILAFSLLSKLSFKLTLVLGLLSGGFLAGIIFIPAYVEQVLLVPVEQAGYWVTPMALAAGVGAGLGGVLSDKIGPVKTVIIAGVIGVSGFGLFSFLVEGFLMFVVASSLAGIGLGMLMGAPLNMLAGASADESEKGTALGTVSLLRQIGLTIFPALFAGLIAGSKSGYSQMFFAAMVLALLVLIIGFYINRKKLI</sequence>
<accession>A0A494Z0Q9</accession>